<dbReference type="OrthoDB" id="5978656at2759"/>
<feature type="region of interest" description="Disordered" evidence="2">
    <location>
        <begin position="1"/>
        <end position="23"/>
    </location>
</feature>
<keyword evidence="1" id="KW-0663">Pyridoxal phosphate</keyword>
<dbReference type="PANTHER" id="PTHR43092">
    <property type="entry name" value="L-CYSTEINE DESULFHYDRASE"/>
    <property type="match status" value="1"/>
</dbReference>
<evidence type="ECO:0000256" key="2">
    <source>
        <dbReference type="SAM" id="MobiDB-lite"/>
    </source>
</evidence>
<protein>
    <submittedName>
        <fullName evidence="4">PLP-dependent transferase</fullName>
    </submittedName>
</protein>
<dbReference type="InterPro" id="IPR000192">
    <property type="entry name" value="Aminotrans_V_dom"/>
</dbReference>
<accession>A0A6G1HGJ8</accession>
<dbReference type="InterPro" id="IPR015424">
    <property type="entry name" value="PyrdxlP-dep_Trfase"/>
</dbReference>
<sequence length="479" mass="52758">MSSKELAQRGKEGTSDGANGTATPKFGAHLREEFLFDEKYLNLNHGSFGTYPRALLPILHTHQLSSEQRPDKFIRYTYPSLLSASRASLATLLNCPVSTLVFVPNATTAINTVLRGLRFAPGDKILYFATIYGACEKTVQYVCETTPAEAVRVEYTYPVEDAFFETAVREAVKKEEEKGGRIKVAVFDTVVSLPGVRMPFERLVDVCRELGVLSCVDGAHGVGHVELDLGRLDPDFFVSNCHKWLFVPRGCAIFHVPLRNQPLLPSTLPTSHGYTPTPSSASTSPSKINNPLPPSTKSPFETNFEFVGTLDNTPYLCVPAALAWREKMGGEDAILTYCHALAEKAAYRMAELLGEGSGVLQNEGGTLLGRCCLANVRLPLEPRRVIEVAAAAVKRKRGNGDAEVGEEIGEGEIGGLVTSWMCRTFVDDYDTFMALIFYGGAWWIRISAQIYLEMKDFEWAAGVLKKMCERVMEGEFLAE</sequence>
<dbReference type="InterPro" id="IPR015421">
    <property type="entry name" value="PyrdxlP-dep_Trfase_major"/>
</dbReference>
<feature type="compositionally biased region" description="Basic and acidic residues" evidence="2">
    <location>
        <begin position="1"/>
        <end position="14"/>
    </location>
</feature>
<dbReference type="GO" id="GO:0016740">
    <property type="term" value="F:transferase activity"/>
    <property type="evidence" value="ECO:0007669"/>
    <property type="project" value="UniProtKB-KW"/>
</dbReference>
<name>A0A6G1HGJ8_9PEZI</name>
<keyword evidence="5" id="KW-1185">Reference proteome</keyword>
<evidence type="ECO:0000256" key="1">
    <source>
        <dbReference type="ARBA" id="ARBA00022898"/>
    </source>
</evidence>
<feature type="domain" description="Aminotransferase class V" evidence="3">
    <location>
        <begin position="83"/>
        <end position="260"/>
    </location>
</feature>
<organism evidence="4 5">
    <name type="scientific">Aulographum hederae CBS 113979</name>
    <dbReference type="NCBI Taxonomy" id="1176131"/>
    <lineage>
        <taxon>Eukaryota</taxon>
        <taxon>Fungi</taxon>
        <taxon>Dikarya</taxon>
        <taxon>Ascomycota</taxon>
        <taxon>Pezizomycotina</taxon>
        <taxon>Dothideomycetes</taxon>
        <taxon>Pleosporomycetidae</taxon>
        <taxon>Aulographales</taxon>
        <taxon>Aulographaceae</taxon>
    </lineage>
</organism>
<dbReference type="Pfam" id="PF00266">
    <property type="entry name" value="Aminotran_5"/>
    <property type="match status" value="1"/>
</dbReference>
<dbReference type="Gene3D" id="3.40.640.10">
    <property type="entry name" value="Type I PLP-dependent aspartate aminotransferase-like (Major domain)"/>
    <property type="match status" value="1"/>
</dbReference>
<evidence type="ECO:0000259" key="3">
    <source>
        <dbReference type="Pfam" id="PF00266"/>
    </source>
</evidence>
<dbReference type="Proteomes" id="UP000800041">
    <property type="component" value="Unassembled WGS sequence"/>
</dbReference>
<feature type="region of interest" description="Disordered" evidence="2">
    <location>
        <begin position="269"/>
        <end position="296"/>
    </location>
</feature>
<proteinExistence type="predicted"/>
<evidence type="ECO:0000313" key="5">
    <source>
        <dbReference type="Proteomes" id="UP000800041"/>
    </source>
</evidence>
<dbReference type="EMBL" id="ML977137">
    <property type="protein sequence ID" value="KAF1992214.1"/>
    <property type="molecule type" value="Genomic_DNA"/>
</dbReference>
<feature type="compositionally biased region" description="Low complexity" evidence="2">
    <location>
        <begin position="275"/>
        <end position="286"/>
    </location>
</feature>
<dbReference type="AlphaFoldDB" id="A0A6G1HGJ8"/>
<keyword evidence="4" id="KW-0808">Transferase</keyword>
<reference evidence="4" key="1">
    <citation type="journal article" date="2020" name="Stud. Mycol.">
        <title>101 Dothideomycetes genomes: a test case for predicting lifestyles and emergence of pathogens.</title>
        <authorList>
            <person name="Haridas S."/>
            <person name="Albert R."/>
            <person name="Binder M."/>
            <person name="Bloem J."/>
            <person name="Labutti K."/>
            <person name="Salamov A."/>
            <person name="Andreopoulos B."/>
            <person name="Baker S."/>
            <person name="Barry K."/>
            <person name="Bills G."/>
            <person name="Bluhm B."/>
            <person name="Cannon C."/>
            <person name="Castanera R."/>
            <person name="Culley D."/>
            <person name="Daum C."/>
            <person name="Ezra D."/>
            <person name="Gonzalez J."/>
            <person name="Henrissat B."/>
            <person name="Kuo A."/>
            <person name="Liang C."/>
            <person name="Lipzen A."/>
            <person name="Lutzoni F."/>
            <person name="Magnuson J."/>
            <person name="Mondo S."/>
            <person name="Nolan M."/>
            <person name="Ohm R."/>
            <person name="Pangilinan J."/>
            <person name="Park H.-J."/>
            <person name="Ramirez L."/>
            <person name="Alfaro M."/>
            <person name="Sun H."/>
            <person name="Tritt A."/>
            <person name="Yoshinaga Y."/>
            <person name="Zwiers L.-H."/>
            <person name="Turgeon B."/>
            <person name="Goodwin S."/>
            <person name="Spatafora J."/>
            <person name="Crous P."/>
            <person name="Grigoriev I."/>
        </authorList>
    </citation>
    <scope>NUCLEOTIDE SEQUENCE</scope>
    <source>
        <strain evidence="4">CBS 113979</strain>
    </source>
</reference>
<dbReference type="PANTHER" id="PTHR43092:SF2">
    <property type="entry name" value="HERCYNYLCYSTEINE SULFOXIDE LYASE"/>
    <property type="match status" value="1"/>
</dbReference>
<dbReference type="SUPFAM" id="SSF53383">
    <property type="entry name" value="PLP-dependent transferases"/>
    <property type="match status" value="1"/>
</dbReference>
<gene>
    <name evidence="4" type="ORF">K402DRAFT_415909</name>
</gene>
<evidence type="ECO:0000313" key="4">
    <source>
        <dbReference type="EMBL" id="KAF1992214.1"/>
    </source>
</evidence>